<dbReference type="Proteomes" id="UP001732700">
    <property type="component" value="Chromosome 3C"/>
</dbReference>
<name>A0ACD5VVD2_AVESA</name>
<protein>
    <submittedName>
        <fullName evidence="1">Uncharacterized protein</fullName>
    </submittedName>
</protein>
<reference evidence="1" key="2">
    <citation type="submission" date="2025-09" db="UniProtKB">
        <authorList>
            <consortium name="EnsemblPlants"/>
        </authorList>
    </citation>
    <scope>IDENTIFICATION</scope>
</reference>
<organism evidence="1 2">
    <name type="scientific">Avena sativa</name>
    <name type="common">Oat</name>
    <dbReference type="NCBI Taxonomy" id="4498"/>
    <lineage>
        <taxon>Eukaryota</taxon>
        <taxon>Viridiplantae</taxon>
        <taxon>Streptophyta</taxon>
        <taxon>Embryophyta</taxon>
        <taxon>Tracheophyta</taxon>
        <taxon>Spermatophyta</taxon>
        <taxon>Magnoliopsida</taxon>
        <taxon>Liliopsida</taxon>
        <taxon>Poales</taxon>
        <taxon>Poaceae</taxon>
        <taxon>BOP clade</taxon>
        <taxon>Pooideae</taxon>
        <taxon>Poodae</taxon>
        <taxon>Poeae</taxon>
        <taxon>Poeae Chloroplast Group 1 (Aveneae type)</taxon>
        <taxon>Aveninae</taxon>
        <taxon>Avena</taxon>
    </lineage>
</organism>
<reference evidence="1" key="1">
    <citation type="submission" date="2021-05" db="EMBL/GenBank/DDBJ databases">
        <authorList>
            <person name="Scholz U."/>
            <person name="Mascher M."/>
            <person name="Fiebig A."/>
        </authorList>
    </citation>
    <scope>NUCLEOTIDE SEQUENCE [LARGE SCALE GENOMIC DNA]</scope>
</reference>
<evidence type="ECO:0000313" key="1">
    <source>
        <dbReference type="EnsemblPlants" id="AVESA.00010b.r2.3CG0512620.1.CDS.1"/>
    </source>
</evidence>
<keyword evidence="2" id="KW-1185">Reference proteome</keyword>
<accession>A0ACD5VVD2</accession>
<proteinExistence type="predicted"/>
<evidence type="ECO:0000313" key="2">
    <source>
        <dbReference type="Proteomes" id="UP001732700"/>
    </source>
</evidence>
<sequence length="280" mass="30046">MYKTFGPVLPQRAESNKPVDPSRHRHASPTALPDRRLSPVTSAVSRQSGASRDTTCTRTASCAMDRARHKSSPSSERFLGSFLPPAAAGDQSGSAAFELDEDDLFGSGVGSPERPQPQPPRRPLLISSIRAANPSPRLRRPPGGILEALPERIGPRSPLSPLPSSSSTSSSPASPATALPRMIPTVPRAAPTPAMHIPQSAPVNVPAARLRQPTVDAFTSEPDEDDDEEMLPPHEMVARSRARESPMTTFSVLEGAGRTLKGRDLRQVRNAVWRKTGLLD</sequence>
<dbReference type="EnsemblPlants" id="AVESA.00010b.r2.3CG0512620.1">
    <property type="protein sequence ID" value="AVESA.00010b.r2.3CG0512620.1.CDS.1"/>
    <property type="gene ID" value="AVESA.00010b.r2.3CG0512620"/>
</dbReference>